<comment type="caution">
    <text evidence="1">The sequence shown here is derived from an EMBL/GenBank/DDBJ whole genome shotgun (WGS) entry which is preliminary data.</text>
</comment>
<dbReference type="EMBL" id="JAWDGP010001032">
    <property type="protein sequence ID" value="KAK3795569.1"/>
    <property type="molecule type" value="Genomic_DNA"/>
</dbReference>
<organism evidence="1 2">
    <name type="scientific">Elysia crispata</name>
    <name type="common">lettuce slug</name>
    <dbReference type="NCBI Taxonomy" id="231223"/>
    <lineage>
        <taxon>Eukaryota</taxon>
        <taxon>Metazoa</taxon>
        <taxon>Spiralia</taxon>
        <taxon>Lophotrochozoa</taxon>
        <taxon>Mollusca</taxon>
        <taxon>Gastropoda</taxon>
        <taxon>Heterobranchia</taxon>
        <taxon>Euthyneura</taxon>
        <taxon>Panpulmonata</taxon>
        <taxon>Sacoglossa</taxon>
        <taxon>Placobranchoidea</taxon>
        <taxon>Plakobranchidae</taxon>
        <taxon>Elysia</taxon>
    </lineage>
</organism>
<evidence type="ECO:0000313" key="1">
    <source>
        <dbReference type="EMBL" id="KAK3795569.1"/>
    </source>
</evidence>
<sequence>MVSVGSHLFSSAMSVLNTHWKIPTLSDGSHLFSSAMSVLNTHWKTLTLSDGECRVSSIQLRHVRAKHPLEDSHIV</sequence>
<dbReference type="AlphaFoldDB" id="A0AAE1E5X6"/>
<name>A0AAE1E5X6_9GAST</name>
<evidence type="ECO:0000313" key="2">
    <source>
        <dbReference type="Proteomes" id="UP001283361"/>
    </source>
</evidence>
<gene>
    <name evidence="1" type="ORF">RRG08_013294</name>
</gene>
<proteinExistence type="predicted"/>
<accession>A0AAE1E5X6</accession>
<reference evidence="1" key="1">
    <citation type="journal article" date="2023" name="G3 (Bethesda)">
        <title>A reference genome for the long-term kleptoplast-retaining sea slug Elysia crispata morphotype clarki.</title>
        <authorList>
            <person name="Eastman K.E."/>
            <person name="Pendleton A.L."/>
            <person name="Shaikh M.A."/>
            <person name="Suttiyut T."/>
            <person name="Ogas R."/>
            <person name="Tomko P."/>
            <person name="Gavelis G."/>
            <person name="Widhalm J.R."/>
            <person name="Wisecaver J.H."/>
        </authorList>
    </citation>
    <scope>NUCLEOTIDE SEQUENCE</scope>
    <source>
        <strain evidence="1">ECLA1</strain>
    </source>
</reference>
<protein>
    <submittedName>
        <fullName evidence="1">Uncharacterized protein</fullName>
    </submittedName>
</protein>
<keyword evidence="2" id="KW-1185">Reference proteome</keyword>
<dbReference type="Proteomes" id="UP001283361">
    <property type="component" value="Unassembled WGS sequence"/>
</dbReference>